<keyword evidence="1" id="KW-0238">DNA-binding</keyword>
<sequence length="208" mass="24135">MGINERKLKEKELRIKQIRDSAAALFYKKGYEATTIEDIAKLAEISKGTIYLYFKSKIDLYYSLVEPSLDVLSKKLSKIAGMKKISPEFKIKKVTDATYEFYVKDPDAYHLISRYEASVFSNLLSPKKLDHLKHLMSSNLYQLEIIVSEGIKMGLFQKLNPKMTAIVFWNTFMGIIQFQENRLEKGKVDYRRSTINSAMKLIIRGIRK</sequence>
<evidence type="ECO:0000259" key="2">
    <source>
        <dbReference type="PROSITE" id="PS50977"/>
    </source>
</evidence>
<organism evidence="3">
    <name type="scientific">hydrocarbon metagenome</name>
    <dbReference type="NCBI Taxonomy" id="938273"/>
    <lineage>
        <taxon>unclassified sequences</taxon>
        <taxon>metagenomes</taxon>
        <taxon>ecological metagenomes</taxon>
    </lineage>
</organism>
<accession>A0A0W8FN83</accession>
<dbReference type="PANTHER" id="PTHR43479">
    <property type="entry name" value="ACREF/ENVCD OPERON REPRESSOR-RELATED"/>
    <property type="match status" value="1"/>
</dbReference>
<dbReference type="SUPFAM" id="SSF48498">
    <property type="entry name" value="Tetracyclin repressor-like, C-terminal domain"/>
    <property type="match status" value="1"/>
</dbReference>
<evidence type="ECO:0000313" key="3">
    <source>
        <dbReference type="EMBL" id="KUG22299.1"/>
    </source>
</evidence>
<dbReference type="PRINTS" id="PR00455">
    <property type="entry name" value="HTHTETR"/>
</dbReference>
<dbReference type="InterPro" id="IPR023772">
    <property type="entry name" value="DNA-bd_HTH_TetR-type_CS"/>
</dbReference>
<dbReference type="InterPro" id="IPR009057">
    <property type="entry name" value="Homeodomain-like_sf"/>
</dbReference>
<dbReference type="PROSITE" id="PS50977">
    <property type="entry name" value="HTH_TETR_2"/>
    <property type="match status" value="1"/>
</dbReference>
<dbReference type="PROSITE" id="PS01081">
    <property type="entry name" value="HTH_TETR_1"/>
    <property type="match status" value="1"/>
</dbReference>
<dbReference type="PANTHER" id="PTHR43479:SF11">
    <property type="entry name" value="ACREF_ENVCD OPERON REPRESSOR-RELATED"/>
    <property type="match status" value="1"/>
</dbReference>
<feature type="domain" description="HTH tetR-type" evidence="2">
    <location>
        <begin position="12"/>
        <end position="72"/>
    </location>
</feature>
<gene>
    <name evidence="3" type="ORF">ASZ90_007932</name>
</gene>
<dbReference type="EMBL" id="LNQE01000975">
    <property type="protein sequence ID" value="KUG22299.1"/>
    <property type="molecule type" value="Genomic_DNA"/>
</dbReference>
<dbReference type="InterPro" id="IPR036271">
    <property type="entry name" value="Tet_transcr_reg_TetR-rel_C_sf"/>
</dbReference>
<comment type="caution">
    <text evidence="3">The sequence shown here is derived from an EMBL/GenBank/DDBJ whole genome shotgun (WGS) entry which is preliminary data.</text>
</comment>
<dbReference type="GO" id="GO:0003677">
    <property type="term" value="F:DNA binding"/>
    <property type="evidence" value="ECO:0007669"/>
    <property type="project" value="UniProtKB-KW"/>
</dbReference>
<dbReference type="Gene3D" id="1.10.357.10">
    <property type="entry name" value="Tetracycline Repressor, domain 2"/>
    <property type="match status" value="1"/>
</dbReference>
<dbReference type="AlphaFoldDB" id="A0A0W8FN83"/>
<proteinExistence type="predicted"/>
<evidence type="ECO:0000256" key="1">
    <source>
        <dbReference type="ARBA" id="ARBA00023125"/>
    </source>
</evidence>
<dbReference type="Gene3D" id="1.10.10.60">
    <property type="entry name" value="Homeodomain-like"/>
    <property type="match status" value="1"/>
</dbReference>
<reference evidence="3" key="1">
    <citation type="journal article" date="2015" name="Proc. Natl. Acad. Sci. U.S.A.">
        <title>Networks of energetic and metabolic interactions define dynamics in microbial communities.</title>
        <authorList>
            <person name="Embree M."/>
            <person name="Liu J.K."/>
            <person name="Al-Bassam M.M."/>
            <person name="Zengler K."/>
        </authorList>
    </citation>
    <scope>NUCLEOTIDE SEQUENCE</scope>
</reference>
<dbReference type="InterPro" id="IPR050624">
    <property type="entry name" value="HTH-type_Tx_Regulator"/>
</dbReference>
<dbReference type="Pfam" id="PF00440">
    <property type="entry name" value="TetR_N"/>
    <property type="match status" value="1"/>
</dbReference>
<protein>
    <submittedName>
        <fullName evidence="3">Transcriptional regulator, tetr family</fullName>
    </submittedName>
</protein>
<dbReference type="InterPro" id="IPR001647">
    <property type="entry name" value="HTH_TetR"/>
</dbReference>
<name>A0A0W8FN83_9ZZZZ</name>
<dbReference type="SUPFAM" id="SSF46689">
    <property type="entry name" value="Homeodomain-like"/>
    <property type="match status" value="1"/>
</dbReference>